<dbReference type="EMBL" id="PYSW02000016">
    <property type="protein sequence ID" value="KAG2386294.1"/>
    <property type="molecule type" value="Genomic_DNA"/>
</dbReference>
<reference evidence="1 2" key="1">
    <citation type="journal article" date="2018" name="BMC Genomics">
        <title>The genome of Naegleria lovaniensis, the basis for a comparative approach to unravel pathogenicity factors of the human pathogenic amoeba N. fowleri.</title>
        <authorList>
            <person name="Liechti N."/>
            <person name="Schurch N."/>
            <person name="Bruggmann R."/>
            <person name="Wittwer M."/>
        </authorList>
    </citation>
    <scope>NUCLEOTIDE SEQUENCE [LARGE SCALE GENOMIC DNA]</scope>
    <source>
        <strain evidence="1 2">ATCC 30569</strain>
    </source>
</reference>
<dbReference type="AlphaFoldDB" id="A0AA88GUB1"/>
<gene>
    <name evidence="1" type="ORF">C9374_002740</name>
</gene>
<dbReference type="Proteomes" id="UP000816034">
    <property type="component" value="Unassembled WGS sequence"/>
</dbReference>
<dbReference type="GeneID" id="68095195"/>
<name>A0AA88GUB1_NAELO</name>
<protein>
    <submittedName>
        <fullName evidence="1">Uncharacterized protein</fullName>
    </submittedName>
</protein>
<organism evidence="1 2">
    <name type="scientific">Naegleria lovaniensis</name>
    <name type="common">Amoeba</name>
    <dbReference type="NCBI Taxonomy" id="51637"/>
    <lineage>
        <taxon>Eukaryota</taxon>
        <taxon>Discoba</taxon>
        <taxon>Heterolobosea</taxon>
        <taxon>Tetramitia</taxon>
        <taxon>Eutetramitia</taxon>
        <taxon>Vahlkampfiidae</taxon>
        <taxon>Naegleria</taxon>
    </lineage>
</organism>
<keyword evidence="2" id="KW-1185">Reference proteome</keyword>
<comment type="caution">
    <text evidence="1">The sequence shown here is derived from an EMBL/GenBank/DDBJ whole genome shotgun (WGS) entry which is preliminary data.</text>
</comment>
<dbReference type="RefSeq" id="XP_044550286.1">
    <property type="nucleotide sequence ID" value="XM_044692191.1"/>
</dbReference>
<evidence type="ECO:0000313" key="1">
    <source>
        <dbReference type="EMBL" id="KAG2386294.1"/>
    </source>
</evidence>
<evidence type="ECO:0000313" key="2">
    <source>
        <dbReference type="Proteomes" id="UP000816034"/>
    </source>
</evidence>
<proteinExistence type="predicted"/>
<accession>A0AA88GUB1</accession>
<sequence>MECSGTRGALNGACINALAESSFWVAYSTFSDNMAHQFGGAIYVDVPIVRPPLFENISCMNNEAGYAGGCLYFHTSKQLRSAEWIGNNIYSQNIAQSYGNDIASPLYGVKYDLQIQYQDGKMTIFNASSNSIPKLELYPGQVISSMQVSVWNNGQERIHFLDSEISTLKFSLNDSSS</sequence>